<feature type="domain" description="CzcB-like C-terminal circularly permuted SH3-like" evidence="3">
    <location>
        <begin position="447"/>
        <end position="507"/>
    </location>
</feature>
<evidence type="ECO:0000313" key="5">
    <source>
        <dbReference type="Proteomes" id="UP000709959"/>
    </source>
</evidence>
<dbReference type="GO" id="GO:0060003">
    <property type="term" value="P:copper ion export"/>
    <property type="evidence" value="ECO:0007669"/>
    <property type="project" value="TreeGrafter"/>
</dbReference>
<dbReference type="InterPro" id="IPR006143">
    <property type="entry name" value="RND_pump_MFP"/>
</dbReference>
<dbReference type="InterPro" id="IPR058649">
    <property type="entry name" value="CzcB_C"/>
</dbReference>
<dbReference type="SUPFAM" id="SSF111369">
    <property type="entry name" value="HlyD-like secretion proteins"/>
    <property type="match status" value="1"/>
</dbReference>
<evidence type="ECO:0000259" key="3">
    <source>
        <dbReference type="Pfam" id="PF25975"/>
    </source>
</evidence>
<dbReference type="GO" id="GO:0022857">
    <property type="term" value="F:transmembrane transporter activity"/>
    <property type="evidence" value="ECO:0007669"/>
    <property type="project" value="InterPro"/>
</dbReference>
<evidence type="ECO:0000256" key="1">
    <source>
        <dbReference type="ARBA" id="ARBA00009477"/>
    </source>
</evidence>
<keyword evidence="2" id="KW-0813">Transport</keyword>
<sequence length="523" mass="55220">MISATSSRPIAWGLALGLTLTGTLACNRKEVADEHAHGAAAHGHEAPERPSLAPTIYADGMELFVEYAVLVAGETSNFGAHLTHLEGFQAVKDGRAEVILTGAGGEQRFGGEVSATPGIFRMAPKPKTAGEVQVRIVWKSPKGQATFDLGKHMVYSDLATAMKAQVPEAEGGISFLKEQQWNVHFGTTEAKPRPLYQGFEAYGAIQAVPGGEGRVLAPVAGRLDGPTFPNVGQTVKQGQRLAGLVPKAGLDLSQGTVQLDFERARLRHEQTTANLARMKSLLEQDAVPKRRVEEATREAAMADAEFKVAQARKDEATLGKGGLAIALTAPVSGVVSTANGGPGIQVAEGQELFHIVDIRRLRLEVQVPEAQAGRLAKVASVWFQAPGVPAMLLDPSQGARMLGQGGAIHPERRTVPFLVEFANPTGALKVGHTGKVFVRVGSPSQGLAIPASALQDEDGLSVVYVQAGGERFLRRIVQIGARDGDWVQVLGGVQPGERVVTLGAHLVRLAASSGKVPEHGHAH</sequence>
<dbReference type="Gene3D" id="2.40.30.170">
    <property type="match status" value="1"/>
</dbReference>
<dbReference type="Pfam" id="PF25975">
    <property type="entry name" value="CzcB_C"/>
    <property type="match status" value="1"/>
</dbReference>
<dbReference type="Gene3D" id="1.10.287.470">
    <property type="entry name" value="Helix hairpin bin"/>
    <property type="match status" value="1"/>
</dbReference>
<organism evidence="4 5">
    <name type="scientific">Candidatus Geothrix odensensis</name>
    <dbReference type="NCBI Taxonomy" id="2954440"/>
    <lineage>
        <taxon>Bacteria</taxon>
        <taxon>Pseudomonadati</taxon>
        <taxon>Acidobacteriota</taxon>
        <taxon>Holophagae</taxon>
        <taxon>Holophagales</taxon>
        <taxon>Holophagaceae</taxon>
        <taxon>Geothrix</taxon>
    </lineage>
</organism>
<reference evidence="4 5" key="1">
    <citation type="submission" date="2020-10" db="EMBL/GenBank/DDBJ databases">
        <title>Connecting structure to function with the recovery of over 1000 high-quality activated sludge metagenome-assembled genomes encoding full-length rRNA genes using long-read sequencing.</title>
        <authorList>
            <person name="Singleton C.M."/>
            <person name="Petriglieri F."/>
            <person name="Kristensen J.M."/>
            <person name="Kirkegaard R.H."/>
            <person name="Michaelsen T.Y."/>
            <person name="Andersen M.H."/>
            <person name="Karst S.M."/>
            <person name="Dueholm M.S."/>
            <person name="Nielsen P.H."/>
            <person name="Albertsen M."/>
        </authorList>
    </citation>
    <scope>NUCLEOTIDE SEQUENCE [LARGE SCALE GENOMIC DNA]</scope>
    <source>
        <strain evidence="4">OdNE_18-Q3-R46-58_MAXAC.008</strain>
    </source>
</reference>
<evidence type="ECO:0000313" key="4">
    <source>
        <dbReference type="EMBL" id="MBK8571965.1"/>
    </source>
</evidence>
<dbReference type="GO" id="GO:0016020">
    <property type="term" value="C:membrane"/>
    <property type="evidence" value="ECO:0007669"/>
    <property type="project" value="InterPro"/>
</dbReference>
<name>A0A936F1A8_9BACT</name>
<dbReference type="AlphaFoldDB" id="A0A936F1A8"/>
<comment type="caution">
    <text evidence="4">The sequence shown here is derived from an EMBL/GenBank/DDBJ whole genome shotgun (WGS) entry which is preliminary data.</text>
</comment>
<dbReference type="InterPro" id="IPR051909">
    <property type="entry name" value="MFP_Cation_Efflux"/>
</dbReference>
<dbReference type="PANTHER" id="PTHR30097">
    <property type="entry name" value="CATION EFFLUX SYSTEM PROTEIN CUSB"/>
    <property type="match status" value="1"/>
</dbReference>
<dbReference type="GO" id="GO:0046914">
    <property type="term" value="F:transition metal ion binding"/>
    <property type="evidence" value="ECO:0007669"/>
    <property type="project" value="TreeGrafter"/>
</dbReference>
<accession>A0A936F1A8</accession>
<proteinExistence type="inferred from homology"/>
<dbReference type="EMBL" id="JADKCH010000002">
    <property type="protein sequence ID" value="MBK8571965.1"/>
    <property type="molecule type" value="Genomic_DNA"/>
</dbReference>
<dbReference type="FunFam" id="2.40.420.20:FF:000006">
    <property type="entry name" value="RND family efflux transporter MFP subunit"/>
    <property type="match status" value="1"/>
</dbReference>
<dbReference type="Gene3D" id="2.40.50.100">
    <property type="match status" value="1"/>
</dbReference>
<gene>
    <name evidence="4" type="ORF">IPN91_04810</name>
</gene>
<dbReference type="Gene3D" id="2.40.420.20">
    <property type="match status" value="1"/>
</dbReference>
<dbReference type="NCBIfam" id="TIGR01730">
    <property type="entry name" value="RND_mfp"/>
    <property type="match status" value="1"/>
</dbReference>
<dbReference type="Proteomes" id="UP000709959">
    <property type="component" value="Unassembled WGS sequence"/>
</dbReference>
<dbReference type="GO" id="GO:0015679">
    <property type="term" value="P:plasma membrane copper ion transport"/>
    <property type="evidence" value="ECO:0007669"/>
    <property type="project" value="TreeGrafter"/>
</dbReference>
<evidence type="ECO:0000256" key="2">
    <source>
        <dbReference type="ARBA" id="ARBA00022448"/>
    </source>
</evidence>
<protein>
    <submittedName>
        <fullName evidence="4">Efflux RND transporter periplasmic adaptor subunit</fullName>
    </submittedName>
</protein>
<dbReference type="GO" id="GO:0030288">
    <property type="term" value="C:outer membrane-bounded periplasmic space"/>
    <property type="evidence" value="ECO:0007669"/>
    <property type="project" value="TreeGrafter"/>
</dbReference>
<comment type="similarity">
    <text evidence="1">Belongs to the membrane fusion protein (MFP) (TC 8.A.1) family.</text>
</comment>
<dbReference type="PANTHER" id="PTHR30097:SF15">
    <property type="entry name" value="CATION EFFLUX SYSTEM PROTEIN CUSB"/>
    <property type="match status" value="1"/>
</dbReference>